<dbReference type="Proteomes" id="UP000297861">
    <property type="component" value="Unassembled WGS sequence"/>
</dbReference>
<evidence type="ECO:0000259" key="1">
    <source>
        <dbReference type="Pfam" id="PF01575"/>
    </source>
</evidence>
<organism evidence="2 3">
    <name type="scientific">Dysgonomonas capnocytophagoides</name>
    <dbReference type="NCBI Taxonomy" id="45254"/>
    <lineage>
        <taxon>Bacteria</taxon>
        <taxon>Pseudomonadati</taxon>
        <taxon>Bacteroidota</taxon>
        <taxon>Bacteroidia</taxon>
        <taxon>Bacteroidales</taxon>
        <taxon>Dysgonomonadaceae</taxon>
        <taxon>Dysgonomonas</taxon>
    </lineage>
</organism>
<dbReference type="Pfam" id="PF01575">
    <property type="entry name" value="MaoC_dehydratas"/>
    <property type="match status" value="1"/>
</dbReference>
<dbReference type="SUPFAM" id="SSF54637">
    <property type="entry name" value="Thioesterase/thiol ester dehydrase-isomerase"/>
    <property type="match status" value="1"/>
</dbReference>
<keyword evidence="3" id="KW-1185">Reference proteome</keyword>
<dbReference type="InterPro" id="IPR039375">
    <property type="entry name" value="NodN-like"/>
</dbReference>
<dbReference type="OrthoDB" id="9801735at2"/>
<dbReference type="CDD" id="cd03450">
    <property type="entry name" value="NodN"/>
    <property type="match status" value="1"/>
</dbReference>
<dbReference type="STRING" id="1121485.GCA_000426485_00750"/>
<dbReference type="InterPro" id="IPR029069">
    <property type="entry name" value="HotDog_dom_sf"/>
</dbReference>
<accession>A0A4Y8KUY9</accession>
<reference evidence="2 3" key="1">
    <citation type="submission" date="2019-03" db="EMBL/GenBank/DDBJ databases">
        <title>San Antonio Military Medical Center submission to MRSN (WRAIR), pending publication.</title>
        <authorList>
            <person name="Blyth D.M."/>
            <person name="Mccarthy S.L."/>
            <person name="Schall S.E."/>
            <person name="Stam J.A."/>
            <person name="Ong A.C."/>
            <person name="Mcgann P.T."/>
        </authorList>
    </citation>
    <scope>NUCLEOTIDE SEQUENCE [LARGE SCALE GENOMIC DNA]</scope>
    <source>
        <strain evidence="2 3">MRSN571793</strain>
    </source>
</reference>
<dbReference type="AlphaFoldDB" id="A0A4Y8KUY9"/>
<feature type="domain" description="MaoC-like" evidence="1">
    <location>
        <begin position="12"/>
        <end position="131"/>
    </location>
</feature>
<dbReference type="PANTHER" id="PTHR42993:SF1">
    <property type="entry name" value="MAOC-LIKE DEHYDRATASE DOMAIN-CONTAINING PROTEIN"/>
    <property type="match status" value="1"/>
</dbReference>
<proteinExistence type="predicted"/>
<comment type="caution">
    <text evidence="2">The sequence shown here is derived from an EMBL/GenBank/DDBJ whole genome shotgun (WGS) entry which is preliminary data.</text>
</comment>
<sequence>MSKVVINSFEDFEKYVGQELGVSDYLKITQDRINLFADATLDHQWIHVDVEKAKEKSAFHNTIAHGYLTLSLLPYLWDQIVEVNNLKMMINYGMDKLKFNQAVVVDSEVRIRVKLLSLLNLRGTIKTEMRVVMEIKDSNKNAFETNVLFLYHFND</sequence>
<name>A0A4Y8KUY9_9BACT</name>
<gene>
    <name evidence="2" type="ORF">E2605_17705</name>
</gene>
<evidence type="ECO:0000313" key="2">
    <source>
        <dbReference type="EMBL" id="TFD93128.1"/>
    </source>
</evidence>
<dbReference type="InterPro" id="IPR002539">
    <property type="entry name" value="MaoC-like_dom"/>
</dbReference>
<dbReference type="Gene3D" id="3.10.129.10">
    <property type="entry name" value="Hotdog Thioesterase"/>
    <property type="match status" value="1"/>
</dbReference>
<dbReference type="PANTHER" id="PTHR42993">
    <property type="entry name" value="MAOC-LIKE DEHYDRATASE DOMAIN-CONTAINING PROTEIN"/>
    <property type="match status" value="1"/>
</dbReference>
<dbReference type="EMBL" id="SOML01000014">
    <property type="protein sequence ID" value="TFD93128.1"/>
    <property type="molecule type" value="Genomic_DNA"/>
</dbReference>
<evidence type="ECO:0000313" key="3">
    <source>
        <dbReference type="Proteomes" id="UP000297861"/>
    </source>
</evidence>
<protein>
    <submittedName>
        <fullName evidence="2">MaoC family dehydratase</fullName>
    </submittedName>
</protein>
<dbReference type="RefSeq" id="WP_026627991.1">
    <property type="nucleotide sequence ID" value="NZ_AP028867.1"/>
</dbReference>